<dbReference type="PIRSF" id="PIRSF000006">
    <property type="entry name" value="Cbb3-Cox_fixP"/>
    <property type="match status" value="1"/>
</dbReference>
<dbReference type="PRINTS" id="PR00605">
    <property type="entry name" value="CYTCHROMECIC"/>
</dbReference>
<evidence type="ECO:0000256" key="9">
    <source>
        <dbReference type="ARBA" id="ARBA00022660"/>
    </source>
</evidence>
<dbReference type="Gene3D" id="6.10.280.130">
    <property type="match status" value="1"/>
</dbReference>
<keyword evidence="7 21" id="KW-0997">Cell inner membrane</keyword>
<dbReference type="UniPathway" id="UPA00705"/>
<keyword evidence="19 21" id="KW-0472">Membrane</keyword>
<dbReference type="InterPro" id="IPR004678">
    <property type="entry name" value="Cyt_c_oxidase_cbb3_su3"/>
</dbReference>
<feature type="binding site" description="axial binding residue" evidence="22">
    <location>
        <position position="220"/>
    </location>
    <ligand>
        <name>heme c</name>
        <dbReference type="ChEBI" id="CHEBI:61717"/>
        <label>2</label>
    </ligand>
    <ligandPart>
        <name>Fe</name>
        <dbReference type="ChEBI" id="CHEBI:18248"/>
    </ligandPart>
</feature>
<evidence type="ECO:0000256" key="16">
    <source>
        <dbReference type="ARBA" id="ARBA00023002"/>
    </source>
</evidence>
<evidence type="ECO:0000256" key="19">
    <source>
        <dbReference type="ARBA" id="ARBA00023136"/>
    </source>
</evidence>
<evidence type="ECO:0000256" key="11">
    <source>
        <dbReference type="ARBA" id="ARBA00022723"/>
    </source>
</evidence>
<dbReference type="GO" id="GO:0009055">
    <property type="term" value="F:electron transfer activity"/>
    <property type="evidence" value="ECO:0007669"/>
    <property type="project" value="InterPro"/>
</dbReference>
<keyword evidence="11 21" id="KW-0479">Metal-binding</keyword>
<evidence type="ECO:0000256" key="2">
    <source>
        <dbReference type="ARBA" id="ARBA00004673"/>
    </source>
</evidence>
<comment type="pathway">
    <text evidence="2 21">Energy metabolism; oxidative phosphorylation.</text>
</comment>
<keyword evidence="12" id="KW-0677">Repeat</keyword>
<dbReference type="AlphaFoldDB" id="A0A2P9HKE6"/>
<dbReference type="Pfam" id="PF14715">
    <property type="entry name" value="FixP_N"/>
    <property type="match status" value="1"/>
</dbReference>
<name>A0A2P9HKE6_9HYPH</name>
<evidence type="ECO:0000256" key="10">
    <source>
        <dbReference type="ARBA" id="ARBA00022692"/>
    </source>
</evidence>
<feature type="binding site" description="covalent" evidence="23">
    <location>
        <position position="124"/>
    </location>
    <ligand>
        <name>heme c</name>
        <dbReference type="ChEBI" id="CHEBI:61717"/>
        <label>1</label>
    </ligand>
</feature>
<evidence type="ECO:0000256" key="7">
    <source>
        <dbReference type="ARBA" id="ARBA00022519"/>
    </source>
</evidence>
<dbReference type="EMBL" id="OOFM01000005">
    <property type="protein sequence ID" value="SPL64576.1"/>
    <property type="molecule type" value="Genomic_DNA"/>
</dbReference>
<gene>
    <name evidence="26" type="ORF">OHAE_443</name>
</gene>
<dbReference type="PROSITE" id="PS51007">
    <property type="entry name" value="CYTC"/>
    <property type="match status" value="2"/>
</dbReference>
<feature type="domain" description="Cytochrome c" evidence="25">
    <location>
        <begin position="108"/>
        <end position="196"/>
    </location>
</feature>
<evidence type="ECO:0000256" key="22">
    <source>
        <dbReference type="PIRSR" id="PIRSR000006-1"/>
    </source>
</evidence>
<keyword evidence="8 21" id="KW-0349">Heme</keyword>
<evidence type="ECO:0000256" key="21">
    <source>
        <dbReference type="PIRNR" id="PIRNR000006"/>
    </source>
</evidence>
<keyword evidence="14 21" id="KW-0249">Electron transport</keyword>
<dbReference type="GO" id="GO:1902600">
    <property type="term" value="P:proton transmembrane transport"/>
    <property type="evidence" value="ECO:0007669"/>
    <property type="project" value="UniProtKB-KW"/>
</dbReference>
<feature type="domain" description="Cytochrome c" evidence="25">
    <location>
        <begin position="203"/>
        <end position="284"/>
    </location>
</feature>
<dbReference type="InterPro" id="IPR032858">
    <property type="entry name" value="CcoP_N"/>
</dbReference>
<keyword evidence="10 24" id="KW-0812">Transmembrane</keyword>
<keyword evidence="13 21" id="KW-0375">Hydrogen ion transport</keyword>
<proteinExistence type="inferred from homology"/>
<dbReference type="Pfam" id="PF13442">
    <property type="entry name" value="Cytochrome_CBB3"/>
    <property type="match status" value="1"/>
</dbReference>
<evidence type="ECO:0000256" key="12">
    <source>
        <dbReference type="ARBA" id="ARBA00022737"/>
    </source>
</evidence>
<evidence type="ECO:0000256" key="15">
    <source>
        <dbReference type="ARBA" id="ARBA00022989"/>
    </source>
</evidence>
<evidence type="ECO:0000313" key="26">
    <source>
        <dbReference type="EMBL" id="SPL64576.1"/>
    </source>
</evidence>
<evidence type="ECO:0000259" key="25">
    <source>
        <dbReference type="PROSITE" id="PS51007"/>
    </source>
</evidence>
<accession>A0A2P9HKE6</accession>
<keyword evidence="18 21" id="KW-0406">Ion transport</keyword>
<dbReference type="GO" id="GO:0005506">
    <property type="term" value="F:iron ion binding"/>
    <property type="evidence" value="ECO:0007669"/>
    <property type="project" value="InterPro"/>
</dbReference>
<evidence type="ECO:0000256" key="6">
    <source>
        <dbReference type="ARBA" id="ARBA00022475"/>
    </source>
</evidence>
<dbReference type="InterPro" id="IPR038414">
    <property type="entry name" value="CcoP_N_sf"/>
</dbReference>
<dbReference type="NCBIfam" id="TIGR00782">
    <property type="entry name" value="ccoP"/>
    <property type="match status" value="1"/>
</dbReference>
<organism evidence="26 27">
    <name type="scientific">Ochrobactrum soli</name>
    <dbReference type="NCBI Taxonomy" id="2448455"/>
    <lineage>
        <taxon>Bacteria</taxon>
        <taxon>Pseudomonadati</taxon>
        <taxon>Pseudomonadota</taxon>
        <taxon>Alphaproteobacteria</taxon>
        <taxon>Hyphomicrobiales</taxon>
        <taxon>Brucellaceae</taxon>
        <taxon>Brucella/Ochrobactrum group</taxon>
        <taxon>Ochrobactrum</taxon>
    </lineage>
</organism>
<evidence type="ECO:0000256" key="14">
    <source>
        <dbReference type="ARBA" id="ARBA00022982"/>
    </source>
</evidence>
<dbReference type="InterPro" id="IPR050597">
    <property type="entry name" value="Cytochrome_c_Oxidase_Subunit"/>
</dbReference>
<keyword evidence="6 21" id="KW-1003">Cell membrane</keyword>
<keyword evidence="15 24" id="KW-1133">Transmembrane helix</keyword>
<evidence type="ECO:0000313" key="27">
    <source>
        <dbReference type="Proteomes" id="UP000246073"/>
    </source>
</evidence>
<protein>
    <recommendedName>
        <fullName evidence="21">Cbb3-type cytochrome c oxidase subunit</fullName>
    </recommendedName>
</protein>
<evidence type="ECO:0000256" key="23">
    <source>
        <dbReference type="PIRSR" id="PIRSR000006-2"/>
    </source>
</evidence>
<dbReference type="GO" id="GO:0016491">
    <property type="term" value="F:oxidoreductase activity"/>
    <property type="evidence" value="ECO:0007669"/>
    <property type="project" value="UniProtKB-KW"/>
</dbReference>
<dbReference type="PANTHER" id="PTHR33751:SF1">
    <property type="entry name" value="CBB3-TYPE CYTOCHROME C OXIDASE SUBUNIT FIXP"/>
    <property type="match status" value="1"/>
</dbReference>
<keyword evidence="16 21" id="KW-0560">Oxidoreductase</keyword>
<dbReference type="InterPro" id="IPR036909">
    <property type="entry name" value="Cyt_c-like_dom_sf"/>
</dbReference>
<keyword evidence="17 21" id="KW-0408">Iron</keyword>
<evidence type="ECO:0000256" key="1">
    <source>
        <dbReference type="ARBA" id="ARBA00004533"/>
    </source>
</evidence>
<dbReference type="PANTHER" id="PTHR33751">
    <property type="entry name" value="CBB3-TYPE CYTOCHROME C OXIDASE SUBUNIT FIXP"/>
    <property type="match status" value="1"/>
</dbReference>
<dbReference type="SUPFAM" id="SSF46626">
    <property type="entry name" value="Cytochrome c"/>
    <property type="match status" value="2"/>
</dbReference>
<dbReference type="GO" id="GO:0020037">
    <property type="term" value="F:heme binding"/>
    <property type="evidence" value="ECO:0007669"/>
    <property type="project" value="InterPro"/>
</dbReference>
<dbReference type="InterPro" id="IPR008168">
    <property type="entry name" value="Cyt_C_IC"/>
</dbReference>
<dbReference type="Gene3D" id="1.10.760.10">
    <property type="entry name" value="Cytochrome c-like domain"/>
    <property type="match status" value="2"/>
</dbReference>
<evidence type="ECO:0000256" key="17">
    <source>
        <dbReference type="ARBA" id="ARBA00023004"/>
    </source>
</evidence>
<sequence>MTDKHIDDVSGVSTTGHEWDGIRELDNPMPRWWLWTFYATILFAIGYTIAYPAWPLISSSTAGLTQWSSRGALQEDMRQVAAEKQGILDQIKTKDVHEIVADENLRQFAVAGGAAAFRVNCVQCHGSGAQGAPGYPNLNDDDWLWGGSIDEILTTIRHGVRSKDDADTRTSEMPAYADILEPQQVRDVAAYVVSLTGTPHDPSMVPAGQKVFSENCAVCHGADAKGSREFGAPNLTDAIWFYGSGEDAIIRQVSHPKHGVMPAWEPRLGDTTVKQLAIFVHSLGGGE</sequence>
<dbReference type="InterPro" id="IPR009056">
    <property type="entry name" value="Cyt_c-like_dom"/>
</dbReference>
<feature type="binding site" description="axial binding residue" evidence="22">
    <location>
        <position position="261"/>
    </location>
    <ligand>
        <name>heme c</name>
        <dbReference type="ChEBI" id="CHEBI:61717"/>
        <label>1</label>
    </ligand>
    <ligandPart>
        <name>Fe</name>
        <dbReference type="ChEBI" id="CHEBI:18248"/>
    </ligandPart>
</feature>
<dbReference type="RefSeq" id="WP_109368399.1">
    <property type="nucleotide sequence ID" value="NZ_OOFM01000005.1"/>
</dbReference>
<feature type="binding site" description="covalent" evidence="23">
    <location>
        <position position="219"/>
    </location>
    <ligand>
        <name>heme c</name>
        <dbReference type="ChEBI" id="CHEBI:61717"/>
        <label>2</label>
    </ligand>
</feature>
<dbReference type="Pfam" id="PF00034">
    <property type="entry name" value="Cytochrom_C"/>
    <property type="match status" value="1"/>
</dbReference>
<evidence type="ECO:0000256" key="3">
    <source>
        <dbReference type="ARBA" id="ARBA00006113"/>
    </source>
</evidence>
<comment type="subunit">
    <text evidence="4">Component of the cbb3-type cytochrome c oxidase at least composed of FixN, FixO, FixQ and FixP.</text>
</comment>
<feature type="binding site" description="axial binding residue" evidence="22">
    <location>
        <position position="173"/>
    </location>
    <ligand>
        <name>heme c</name>
        <dbReference type="ChEBI" id="CHEBI:61717"/>
        <label>2</label>
    </ligand>
    <ligandPart>
        <name>Fe</name>
        <dbReference type="ChEBI" id="CHEBI:18248"/>
    </ligandPart>
</feature>
<keyword evidence="9 21" id="KW-0679">Respiratory chain</keyword>
<evidence type="ECO:0000256" key="24">
    <source>
        <dbReference type="SAM" id="Phobius"/>
    </source>
</evidence>
<feature type="binding site" description="covalent" evidence="23">
    <location>
        <position position="216"/>
    </location>
    <ligand>
        <name>heme c</name>
        <dbReference type="ChEBI" id="CHEBI:61717"/>
        <label>2</label>
    </ligand>
</feature>
<feature type="binding site" description="covalent" evidence="23">
    <location>
        <position position="121"/>
    </location>
    <ligand>
        <name>heme c</name>
        <dbReference type="ChEBI" id="CHEBI:61717"/>
        <label>1</label>
    </ligand>
</feature>
<evidence type="ECO:0000256" key="13">
    <source>
        <dbReference type="ARBA" id="ARBA00022781"/>
    </source>
</evidence>
<feature type="binding site" description="axial binding residue" evidence="22">
    <location>
        <position position="125"/>
    </location>
    <ligand>
        <name>heme c</name>
        <dbReference type="ChEBI" id="CHEBI:61717"/>
        <label>1</label>
    </ligand>
    <ligandPart>
        <name>Fe</name>
        <dbReference type="ChEBI" id="CHEBI:18248"/>
    </ligandPart>
</feature>
<evidence type="ECO:0000256" key="8">
    <source>
        <dbReference type="ARBA" id="ARBA00022617"/>
    </source>
</evidence>
<comment type="similarity">
    <text evidence="3 21">Belongs to the CcoP / FixP family.</text>
</comment>
<comment type="function">
    <text evidence="20">C-type cytochrome. Part of the cbb3-type cytochrome c oxidase complex. FixP subunit is required for transferring electrons from donor cytochrome c via its heme groups to FixO subunit. From there, electrons are shuttled to the catalytic binuclear center of FixN subunit where oxygen reduction takes place. The complex also functions as a proton pump.</text>
</comment>
<dbReference type="GO" id="GO:0005886">
    <property type="term" value="C:plasma membrane"/>
    <property type="evidence" value="ECO:0007669"/>
    <property type="project" value="UniProtKB-SubCell"/>
</dbReference>
<dbReference type="Proteomes" id="UP000246073">
    <property type="component" value="Unassembled WGS sequence"/>
</dbReference>
<feature type="transmembrane region" description="Helical" evidence="24">
    <location>
        <begin position="32"/>
        <end position="54"/>
    </location>
</feature>
<comment type="cofactor">
    <cofactor evidence="21 23">
        <name>heme c</name>
        <dbReference type="ChEBI" id="CHEBI:61717"/>
    </cofactor>
    <text evidence="21 23">Binds 2 heme C groups per subunit.</text>
</comment>
<reference evidence="27" key="1">
    <citation type="submission" date="2017-12" db="EMBL/GenBank/DDBJ databases">
        <authorList>
            <person name="Diaz M."/>
        </authorList>
    </citation>
    <scope>NUCLEOTIDE SEQUENCE [LARGE SCALE GENOMIC DNA]</scope>
    <source>
        <strain evidence="27">FI11154</strain>
    </source>
</reference>
<evidence type="ECO:0000256" key="4">
    <source>
        <dbReference type="ARBA" id="ARBA00011203"/>
    </source>
</evidence>
<dbReference type="GO" id="GO:0006119">
    <property type="term" value="P:oxidative phosphorylation"/>
    <property type="evidence" value="ECO:0007669"/>
    <property type="project" value="UniProtKB-UniPathway"/>
</dbReference>
<evidence type="ECO:0000256" key="5">
    <source>
        <dbReference type="ARBA" id="ARBA00022448"/>
    </source>
</evidence>
<evidence type="ECO:0000256" key="18">
    <source>
        <dbReference type="ARBA" id="ARBA00023065"/>
    </source>
</evidence>
<keyword evidence="5 21" id="KW-0813">Transport</keyword>
<comment type="subcellular location">
    <subcellularLocation>
        <location evidence="1 21">Cell inner membrane</location>
    </subcellularLocation>
</comment>
<evidence type="ECO:0000256" key="20">
    <source>
        <dbReference type="ARBA" id="ARBA00025525"/>
    </source>
</evidence>